<organism evidence="1 2">
    <name type="scientific">Schinkia azotoformans LMG 9581</name>
    <dbReference type="NCBI Taxonomy" id="1131731"/>
    <lineage>
        <taxon>Bacteria</taxon>
        <taxon>Bacillati</taxon>
        <taxon>Bacillota</taxon>
        <taxon>Bacilli</taxon>
        <taxon>Bacillales</taxon>
        <taxon>Bacillaceae</taxon>
        <taxon>Calidifontibacillus/Schinkia group</taxon>
        <taxon>Schinkia</taxon>
    </lineage>
</organism>
<evidence type="ECO:0000313" key="1">
    <source>
        <dbReference type="EMBL" id="EKN64829.1"/>
    </source>
</evidence>
<name>K6D922_SCHAZ</name>
<dbReference type="EMBL" id="AJLR01000113">
    <property type="protein sequence ID" value="EKN64829.1"/>
    <property type="molecule type" value="Genomic_DNA"/>
</dbReference>
<dbReference type="Proteomes" id="UP000006315">
    <property type="component" value="Unassembled WGS sequence"/>
</dbReference>
<evidence type="ECO:0000313" key="2">
    <source>
        <dbReference type="Proteomes" id="UP000006315"/>
    </source>
</evidence>
<dbReference type="RefSeq" id="WP_003331890.1">
    <property type="nucleotide sequence ID" value="NZ_AJLR01000113.1"/>
</dbReference>
<dbReference type="AlphaFoldDB" id="K6D922"/>
<comment type="caution">
    <text evidence="1">The sequence shown here is derived from an EMBL/GenBank/DDBJ whole genome shotgun (WGS) entry which is preliminary data.</text>
</comment>
<sequence length="66" mass="8175">MNKYDDQLERLIHQSIQEDFKNVPELNNRKEETWNKISKYIFKSRKNKIPYKPLILVMLLKQRKLK</sequence>
<dbReference type="PATRIC" id="fig|1131731.3.peg.2582"/>
<dbReference type="GeneID" id="89470798"/>
<keyword evidence="2" id="KW-1185">Reference proteome</keyword>
<gene>
    <name evidence="1" type="ORF">BAZO_12594</name>
</gene>
<proteinExistence type="predicted"/>
<protein>
    <submittedName>
        <fullName evidence="1">Uncharacterized protein</fullName>
    </submittedName>
</protein>
<accession>K6D922</accession>
<reference evidence="1 2" key="1">
    <citation type="journal article" date="2012" name="Front. Microbiol.">
        <title>Redundancy and modularity in membrane-associated dissimilatory nitrate reduction in Bacillus.</title>
        <authorList>
            <person name="Heylen K."/>
            <person name="Keltjens J."/>
        </authorList>
    </citation>
    <scope>NUCLEOTIDE SEQUENCE [LARGE SCALE GENOMIC DNA]</scope>
    <source>
        <strain evidence="1 2">LMG 9581</strain>
    </source>
</reference>